<comment type="caution">
    <text evidence="3">The sequence shown here is derived from an EMBL/GenBank/DDBJ whole genome shotgun (WGS) entry which is preliminary data.</text>
</comment>
<evidence type="ECO:0000313" key="3">
    <source>
        <dbReference type="EMBL" id="SFK85488.1"/>
    </source>
</evidence>
<dbReference type="EMBL" id="FOSK01000010">
    <property type="protein sequence ID" value="SFK85488.1"/>
    <property type="molecule type" value="Genomic_DNA"/>
</dbReference>
<dbReference type="PANTHER" id="PTHR33969">
    <property type="entry name" value="SEGREGATION AND CONDENSATION PROTEIN A"/>
    <property type="match status" value="1"/>
</dbReference>
<dbReference type="Proteomes" id="UP000199598">
    <property type="component" value="Unassembled WGS sequence"/>
</dbReference>
<sequence>MSDVETTEQIEEALAGAAAVEQPATGDPNLLVDVDGFEGPLDVLLTLARSQKVDITKISILALTEQYLEFVKEARRLRLELAADYLVMAAWLAYLKSRLLIPQQKDSDEPTGEELAAALAFRLQRLEAMRDASAKLMNRSRLGRDLFARGAPETVSVERRSVWTATLYDLLMAYASQRQRHSVTSVHVKRREVWSLQDARDILTRLVGQVAVWTPIERFLTAYLEDPQERATAMASAFSASLELVREGVIDIQQSGPFETIYVRASQRTPEEIGAGEPAEELQEKEVELS</sequence>
<dbReference type="InterPro" id="IPR003768">
    <property type="entry name" value="ScpA"/>
</dbReference>
<evidence type="ECO:0000256" key="2">
    <source>
        <dbReference type="SAM" id="MobiDB-lite"/>
    </source>
</evidence>
<keyword evidence="4" id="KW-1185">Reference proteome</keyword>
<dbReference type="PANTHER" id="PTHR33969:SF2">
    <property type="entry name" value="SEGREGATION AND CONDENSATION PROTEIN A"/>
    <property type="match status" value="1"/>
</dbReference>
<dbReference type="Pfam" id="PF02616">
    <property type="entry name" value="SMC_ScpA"/>
    <property type="match status" value="1"/>
</dbReference>
<reference evidence="3 4" key="1">
    <citation type="submission" date="2016-10" db="EMBL/GenBank/DDBJ databases">
        <authorList>
            <person name="Varghese N."/>
            <person name="Submissions S."/>
        </authorList>
    </citation>
    <scope>NUCLEOTIDE SEQUENCE [LARGE SCALE GENOMIC DNA]</scope>
    <source>
        <strain evidence="3 4">DSM 16392</strain>
    </source>
</reference>
<dbReference type="Gene3D" id="6.10.250.2410">
    <property type="match status" value="1"/>
</dbReference>
<name>A0A1I4CW15_9HYPH</name>
<evidence type="ECO:0000313" key="4">
    <source>
        <dbReference type="Proteomes" id="UP000199598"/>
    </source>
</evidence>
<gene>
    <name evidence="3" type="ORF">SAMN04488518_11075</name>
</gene>
<feature type="region of interest" description="Disordered" evidence="2">
    <location>
        <begin position="269"/>
        <end position="290"/>
    </location>
</feature>
<protein>
    <recommendedName>
        <fullName evidence="1">Segregation and condensation protein A</fullName>
    </recommendedName>
</protein>
<proteinExistence type="predicted"/>
<evidence type="ECO:0000256" key="1">
    <source>
        <dbReference type="ARBA" id="ARBA00044777"/>
    </source>
</evidence>
<dbReference type="RefSeq" id="WP_093521675.1">
    <property type="nucleotide sequence ID" value="NZ_FOSK01000010.1"/>
</dbReference>
<accession>A0A1I4CW15</accession>
<organism evidence="3 4">
    <name type="scientific">Pseudovibrio ascidiaceicola</name>
    <dbReference type="NCBI Taxonomy" id="285279"/>
    <lineage>
        <taxon>Bacteria</taxon>
        <taxon>Pseudomonadati</taxon>
        <taxon>Pseudomonadota</taxon>
        <taxon>Alphaproteobacteria</taxon>
        <taxon>Hyphomicrobiales</taxon>
        <taxon>Stappiaceae</taxon>
        <taxon>Pseudovibrio</taxon>
    </lineage>
</organism>